<comment type="cofactor">
    <cofactor evidence="1">
        <name>pantetheine 4'-phosphate</name>
        <dbReference type="ChEBI" id="CHEBI:47942"/>
    </cofactor>
</comment>
<dbReference type="Pfam" id="PF08990">
    <property type="entry name" value="Docking"/>
    <property type="match status" value="1"/>
</dbReference>
<keyword evidence="2" id="KW-0596">Phosphopantetheine</keyword>
<dbReference type="Proteomes" id="UP000198226">
    <property type="component" value="Chromosome I"/>
</dbReference>
<keyword evidence="5" id="KW-0045">Antibiotic biosynthesis</keyword>
<reference evidence="11" key="1">
    <citation type="submission" date="2016-06" db="EMBL/GenBank/DDBJ databases">
        <authorList>
            <person name="Varghese N."/>
            <person name="Submissions Spin"/>
        </authorList>
    </citation>
    <scope>NUCLEOTIDE SEQUENCE [LARGE SCALE GENOMIC DNA]</scope>
    <source>
        <strain evidence="11">DSM 44983</strain>
    </source>
</reference>
<dbReference type="InterPro" id="IPR016035">
    <property type="entry name" value="Acyl_Trfase/lysoPLipase"/>
</dbReference>
<dbReference type="InterPro" id="IPR032821">
    <property type="entry name" value="PKS_assoc"/>
</dbReference>
<accession>A0A1C5HP60</accession>
<evidence type="ECO:0000256" key="1">
    <source>
        <dbReference type="ARBA" id="ARBA00001957"/>
    </source>
</evidence>
<gene>
    <name evidence="10" type="ORF">GA0070623_1498</name>
</gene>
<evidence type="ECO:0000313" key="10">
    <source>
        <dbReference type="EMBL" id="SCG47703.1"/>
    </source>
</evidence>
<dbReference type="PANTHER" id="PTHR43775">
    <property type="entry name" value="FATTY ACID SYNTHASE"/>
    <property type="match status" value="1"/>
</dbReference>
<dbReference type="InterPro" id="IPR050091">
    <property type="entry name" value="PKS_NRPS_Biosynth_Enz"/>
</dbReference>
<evidence type="ECO:0000256" key="4">
    <source>
        <dbReference type="ARBA" id="ARBA00022679"/>
    </source>
</evidence>
<dbReference type="PROSITE" id="PS00606">
    <property type="entry name" value="KS3_1"/>
    <property type="match status" value="1"/>
</dbReference>
<evidence type="ECO:0000256" key="6">
    <source>
        <dbReference type="ARBA" id="ARBA00023268"/>
    </source>
</evidence>
<dbReference type="SMART" id="SM00823">
    <property type="entry name" value="PKS_PP"/>
    <property type="match status" value="1"/>
</dbReference>
<dbReference type="Gene3D" id="1.10.1200.10">
    <property type="entry name" value="ACP-like"/>
    <property type="match status" value="1"/>
</dbReference>
<dbReference type="Pfam" id="PF16197">
    <property type="entry name" value="KAsynt_C_assoc"/>
    <property type="match status" value="1"/>
</dbReference>
<evidence type="ECO:0000256" key="2">
    <source>
        <dbReference type="ARBA" id="ARBA00022450"/>
    </source>
</evidence>
<dbReference type="InterPro" id="IPR014043">
    <property type="entry name" value="Acyl_transferase_dom"/>
</dbReference>
<dbReference type="InterPro" id="IPR014030">
    <property type="entry name" value="Ketoacyl_synth_N"/>
</dbReference>
<evidence type="ECO:0000313" key="11">
    <source>
        <dbReference type="Proteomes" id="UP000198226"/>
    </source>
</evidence>
<keyword evidence="4 10" id="KW-0808">Transferase</keyword>
<dbReference type="PROSITE" id="PS50075">
    <property type="entry name" value="CARRIER"/>
    <property type="match status" value="1"/>
</dbReference>
<dbReference type="InterPro" id="IPR016036">
    <property type="entry name" value="Malonyl_transacylase_ACP-bd"/>
</dbReference>
<dbReference type="GO" id="GO:0004315">
    <property type="term" value="F:3-oxoacyl-[acyl-carrier-protein] synthase activity"/>
    <property type="evidence" value="ECO:0007669"/>
    <property type="project" value="InterPro"/>
</dbReference>
<evidence type="ECO:0000259" key="9">
    <source>
        <dbReference type="PROSITE" id="PS52004"/>
    </source>
</evidence>
<feature type="domain" description="Carrier" evidence="8">
    <location>
        <begin position="1366"/>
        <end position="1441"/>
    </location>
</feature>
<dbReference type="InterPro" id="IPR036736">
    <property type="entry name" value="ACP-like_sf"/>
</dbReference>
<dbReference type="InterPro" id="IPR020806">
    <property type="entry name" value="PKS_PP-bd"/>
</dbReference>
<dbReference type="SMART" id="SM00825">
    <property type="entry name" value="PKS_KS"/>
    <property type="match status" value="1"/>
</dbReference>
<dbReference type="InterPro" id="IPR009081">
    <property type="entry name" value="PP-bd_ACP"/>
</dbReference>
<keyword evidence="7" id="KW-0012">Acyltransferase</keyword>
<proteinExistence type="predicted"/>
<dbReference type="SMART" id="SM01294">
    <property type="entry name" value="PKS_PP_betabranch"/>
    <property type="match status" value="1"/>
</dbReference>
<dbReference type="SMART" id="SM00822">
    <property type="entry name" value="PKS_KR"/>
    <property type="match status" value="1"/>
</dbReference>
<sequence length="1517" mass="157986">MNTSQDQFVEALRSSLKENERLRAQNRRLVDAATEPLAIIGMACRFPGGVRSPEELWTLLDRDGDGIAAFPVDRGWQRLARFDPTGRLPGSVSAREGGFLYDAADFDADLFGISPREALAMDPQQRLLLEVSWEVLERAGLDPLSLRGSRTGVFAGLMYHDYGSRVRSVPVELEGYFTNGNAGSVASGRVSYTFGFEGPAVTVDTACSSSLVALHLAAQSLRAGECDMALAGGVSVMSTPIVFQEFSRQQGMAADGRCKSFAAAADGAGFSEGVGLLLLERLSDARRRGHHILAVVRGSAVNQDGASNGLTAPNGPSQQRVIRQALVSAGLSGVDVDVVEGHGTGTRLGDPIEAQAVLAAYGQDRERPLLLGSVKSNIGHAQAAAGVAGVIKMVLAMRHGVVPRSLHIDEPTPQVDWSAGAVELAAVRTEWPRTGRPRRAGVSSFGVSGTNAHVIVEQAPEAEPEPVVEHDGATVWAVSARSADALRAQVDRLAAMVEERPEVSVHRVAAGLARRAVLPYRAVGVGASAPELLGSLRSAPQPVAAGETTVGFLFSGQGSQWWGMGVGLAGRFPVFAEEFGRVCGLLEGFLPRSLGEVLVGGGGLVDRTLFAQPGIFAVQVAQVALLRSFGVCPGVVVGHSVGEYAAAVVAGVLDLVDACRLVAARARLMDALPAGGAMLAVQAGESAVAGLGLDVAAVNGPDQVVLSGPEAAVVAAADRLAGAGVRVRRLRVSHAFHSVLMEPMLAEFAQVVGSVEFRPARVPLVSSVEVGADLTVPEYWVRQVRETVRFGDAVGVVDAGVCVEVGPDATLTAMLPDRRVVPVSRRDVDEVVTWLTAVGALHTAGVPVDWAPVSPMVAVPEDLPTYAFQHRRYWLDADDAPAARTSTDDLLYAESWQPAHLPPADLTGVSWLLLTPGEGVDAGWAAALRDGVESAGGRCTVLEAAGLDRVALTGALRDSDADRVISLLGFDETPAPVVPAGLAVTLHLLQALDDAGLDAPLWCLTRDAVAAGPVHAPAQAAIWGLGRTAALEHPRLWGGLVDVSGRPDAEATAHVLATIAAAVEDQAAVRTGGVLGRRLSRATTGPTWRAQAWRPEGDIWVTGGTGGVGAHLARWLSGRGARRVVLLSRRGPAAPGAGDLVAELATRGTTATVVACDVADRAQLTALVARSGPPSAVFHAAGVLDDGVLAALTTDRLAAVFGAKAAAARNLDELTRGLHLDAFVLFSSVAGTVGAAGQGGYAAANAYLDALAAARQAAGRPALAVSWGAWEATGMAGHTDGLAAAGVRPMAPEAALDALGRVLDRGEATALVAGIDWDTFATRFTASRPSPLLTELTGGDSTHTGGVTEVPVTQRWAALDAAAQQQELLGLVRTHAATVLGHSGPDRIDPDRPFQELGFTSLSAVELRNRLGAALGRQLPTTLVFDHPNPAALAAELRRSTFGEPTATSVPDELDRLERLLDTVVLDGATRAAAGSRLRVLLDRLTTGDHETGVRLPEETSDDDQIFDFIQNQLGIS</sequence>
<dbReference type="PANTHER" id="PTHR43775:SF51">
    <property type="entry name" value="INACTIVE PHENOLPHTHIOCEROL SYNTHESIS POLYKETIDE SYNTHASE TYPE I PKS1-RELATED"/>
    <property type="match status" value="1"/>
</dbReference>
<dbReference type="GO" id="GO:0031177">
    <property type="term" value="F:phosphopantetheine binding"/>
    <property type="evidence" value="ECO:0007669"/>
    <property type="project" value="InterPro"/>
</dbReference>
<dbReference type="InterPro" id="IPR013968">
    <property type="entry name" value="PKS_KR"/>
</dbReference>
<name>A0A1C5HP60_9ACTN</name>
<dbReference type="InterPro" id="IPR020841">
    <property type="entry name" value="PKS_Beta-ketoAc_synthase_dom"/>
</dbReference>
<evidence type="ECO:0000256" key="5">
    <source>
        <dbReference type="ARBA" id="ARBA00023194"/>
    </source>
</evidence>
<dbReference type="OrthoDB" id="3406074at2"/>
<dbReference type="GO" id="GO:0006633">
    <property type="term" value="P:fatty acid biosynthetic process"/>
    <property type="evidence" value="ECO:0007669"/>
    <property type="project" value="InterPro"/>
</dbReference>
<keyword evidence="11" id="KW-1185">Reference proteome</keyword>
<dbReference type="Gene3D" id="3.30.70.250">
    <property type="entry name" value="Malonyl-CoA ACP transacylase, ACP-binding"/>
    <property type="match status" value="1"/>
</dbReference>
<dbReference type="Gene3D" id="3.40.50.720">
    <property type="entry name" value="NAD(P)-binding Rossmann-like Domain"/>
    <property type="match status" value="1"/>
</dbReference>
<dbReference type="InterPro" id="IPR001227">
    <property type="entry name" value="Ac_transferase_dom_sf"/>
</dbReference>
<dbReference type="InterPro" id="IPR014031">
    <property type="entry name" value="Ketoacyl_synth_C"/>
</dbReference>
<dbReference type="FunFam" id="1.10.1200.10:FF:000007">
    <property type="entry name" value="Probable polyketide synthase pks17"/>
    <property type="match status" value="1"/>
</dbReference>
<evidence type="ECO:0000259" key="8">
    <source>
        <dbReference type="PROSITE" id="PS50075"/>
    </source>
</evidence>
<dbReference type="SUPFAM" id="SSF47336">
    <property type="entry name" value="ACP-like"/>
    <property type="match status" value="1"/>
</dbReference>
<dbReference type="SUPFAM" id="SSF53901">
    <property type="entry name" value="Thiolase-like"/>
    <property type="match status" value="1"/>
</dbReference>
<dbReference type="SUPFAM" id="SSF51735">
    <property type="entry name" value="NAD(P)-binding Rossmann-fold domains"/>
    <property type="match status" value="2"/>
</dbReference>
<dbReference type="SMART" id="SM00827">
    <property type="entry name" value="PKS_AT"/>
    <property type="match status" value="1"/>
</dbReference>
<keyword evidence="6" id="KW-0511">Multifunctional enzyme</keyword>
<dbReference type="CDD" id="cd00833">
    <property type="entry name" value="PKS"/>
    <property type="match status" value="1"/>
</dbReference>
<dbReference type="InterPro" id="IPR016039">
    <property type="entry name" value="Thiolase-like"/>
</dbReference>
<dbReference type="GO" id="GO:0004312">
    <property type="term" value="F:fatty acid synthase activity"/>
    <property type="evidence" value="ECO:0007669"/>
    <property type="project" value="TreeGrafter"/>
</dbReference>
<evidence type="ECO:0000256" key="7">
    <source>
        <dbReference type="ARBA" id="ARBA00023315"/>
    </source>
</evidence>
<dbReference type="Gene3D" id="1.10.287.1960">
    <property type="match status" value="1"/>
</dbReference>
<dbReference type="SUPFAM" id="SSF52151">
    <property type="entry name" value="FabD/lysophospholipase-like"/>
    <property type="match status" value="1"/>
</dbReference>
<organism evidence="10 11">
    <name type="scientific">Micromonospora rifamycinica</name>
    <dbReference type="NCBI Taxonomy" id="291594"/>
    <lineage>
        <taxon>Bacteria</taxon>
        <taxon>Bacillati</taxon>
        <taxon>Actinomycetota</taxon>
        <taxon>Actinomycetes</taxon>
        <taxon>Micromonosporales</taxon>
        <taxon>Micromonosporaceae</taxon>
        <taxon>Micromonospora</taxon>
    </lineage>
</organism>
<protein>
    <submittedName>
        <fullName evidence="10">Acyl transferase domain-containing protein</fullName>
    </submittedName>
</protein>
<dbReference type="Pfam" id="PF00109">
    <property type="entry name" value="ketoacyl-synt"/>
    <property type="match status" value="1"/>
</dbReference>
<dbReference type="FunFam" id="3.40.47.10:FF:000019">
    <property type="entry name" value="Polyketide synthase type I"/>
    <property type="match status" value="1"/>
</dbReference>
<dbReference type="GO" id="GO:0033068">
    <property type="term" value="P:macrolide biosynthetic process"/>
    <property type="evidence" value="ECO:0007669"/>
    <property type="project" value="UniProtKB-ARBA"/>
</dbReference>
<dbReference type="Gene3D" id="3.40.366.10">
    <property type="entry name" value="Malonyl-Coenzyme A Acyl Carrier Protein, domain 2"/>
    <property type="match status" value="1"/>
</dbReference>
<dbReference type="SUPFAM" id="SSF55048">
    <property type="entry name" value="Probable ACP-binding domain of malonyl-CoA ACP transacylase"/>
    <property type="match status" value="1"/>
</dbReference>
<keyword evidence="3" id="KW-0597">Phosphoprotein</keyword>
<evidence type="ECO:0000256" key="3">
    <source>
        <dbReference type="ARBA" id="ARBA00022553"/>
    </source>
</evidence>
<dbReference type="InterPro" id="IPR018201">
    <property type="entry name" value="Ketoacyl_synth_AS"/>
</dbReference>
<dbReference type="Gene3D" id="3.30.70.3290">
    <property type="match status" value="1"/>
</dbReference>
<dbReference type="Pfam" id="PF00550">
    <property type="entry name" value="PP-binding"/>
    <property type="match status" value="1"/>
</dbReference>
<dbReference type="EMBL" id="LT607752">
    <property type="protein sequence ID" value="SCG47703.1"/>
    <property type="molecule type" value="Genomic_DNA"/>
</dbReference>
<dbReference type="InterPro" id="IPR036291">
    <property type="entry name" value="NAD(P)-bd_dom_sf"/>
</dbReference>
<dbReference type="InterPro" id="IPR057326">
    <property type="entry name" value="KR_dom"/>
</dbReference>
<dbReference type="InterPro" id="IPR015083">
    <property type="entry name" value="NorB/c/GfsB-D-like_docking"/>
</dbReference>
<dbReference type="PROSITE" id="PS52004">
    <property type="entry name" value="KS3_2"/>
    <property type="match status" value="1"/>
</dbReference>
<feature type="domain" description="Ketosynthase family 3 (KS3)" evidence="9">
    <location>
        <begin position="34"/>
        <end position="458"/>
    </location>
</feature>
<dbReference type="CDD" id="cd08952">
    <property type="entry name" value="KR_1_SDR_x"/>
    <property type="match status" value="1"/>
</dbReference>
<dbReference type="Pfam" id="PF02801">
    <property type="entry name" value="Ketoacyl-synt_C"/>
    <property type="match status" value="1"/>
</dbReference>
<dbReference type="Gene3D" id="3.40.47.10">
    <property type="match status" value="1"/>
</dbReference>
<dbReference type="Pfam" id="PF08659">
    <property type="entry name" value="KR"/>
    <property type="match status" value="1"/>
</dbReference>
<dbReference type="Pfam" id="PF00698">
    <property type="entry name" value="Acyl_transf_1"/>
    <property type="match status" value="1"/>
</dbReference>